<evidence type="ECO:0000313" key="1">
    <source>
        <dbReference type="EMBL" id="SDN18381.1"/>
    </source>
</evidence>
<name>A0A1G9ZBU5_9SPHI</name>
<dbReference type="InterPro" id="IPR032075">
    <property type="entry name" value="PI-PLC-C1"/>
</dbReference>
<dbReference type="GO" id="GO:0008081">
    <property type="term" value="F:phosphoric diester hydrolase activity"/>
    <property type="evidence" value="ECO:0007669"/>
    <property type="project" value="InterPro"/>
</dbReference>
<accession>A0A1G9ZBU5</accession>
<dbReference type="AlphaFoldDB" id="A0A1G9ZBU5"/>
<dbReference type="RefSeq" id="WP_074609794.1">
    <property type="nucleotide sequence ID" value="NZ_FNGY01000006.1"/>
</dbReference>
<dbReference type="Gene3D" id="3.20.20.190">
    <property type="entry name" value="Phosphatidylinositol (PI) phosphodiesterase"/>
    <property type="match status" value="1"/>
</dbReference>
<gene>
    <name evidence="1" type="ORF">SAMN05421820_106407</name>
</gene>
<dbReference type="GO" id="GO:0006629">
    <property type="term" value="P:lipid metabolic process"/>
    <property type="evidence" value="ECO:0007669"/>
    <property type="project" value="InterPro"/>
</dbReference>
<protein>
    <submittedName>
        <fullName evidence="1">Phosphoinositide phospholipase C, Ca2+-dependent</fullName>
    </submittedName>
</protein>
<evidence type="ECO:0000313" key="2">
    <source>
        <dbReference type="Proteomes" id="UP000183200"/>
    </source>
</evidence>
<dbReference type="CDD" id="cd08589">
    <property type="entry name" value="PI-PLCc_SaPLC1_like"/>
    <property type="match status" value="1"/>
</dbReference>
<reference evidence="2" key="1">
    <citation type="submission" date="2016-10" db="EMBL/GenBank/DDBJ databases">
        <authorList>
            <person name="Varghese N."/>
            <person name="Submissions S."/>
        </authorList>
    </citation>
    <scope>NUCLEOTIDE SEQUENCE [LARGE SCALE GENOMIC DNA]</scope>
    <source>
        <strain evidence="2">DSM 19110</strain>
    </source>
</reference>
<proteinExistence type="predicted"/>
<dbReference type="EMBL" id="FNGY01000006">
    <property type="protein sequence ID" value="SDN18381.1"/>
    <property type="molecule type" value="Genomic_DNA"/>
</dbReference>
<dbReference type="Pfam" id="PF16670">
    <property type="entry name" value="PI-PLC-C1"/>
    <property type="match status" value="1"/>
</dbReference>
<dbReference type="InterPro" id="IPR017946">
    <property type="entry name" value="PLC-like_Pdiesterase_TIM-brl"/>
</dbReference>
<dbReference type="Proteomes" id="UP000183200">
    <property type="component" value="Unassembled WGS sequence"/>
</dbReference>
<dbReference type="SUPFAM" id="SSF51695">
    <property type="entry name" value="PLC-like phosphodiesterases"/>
    <property type="match status" value="1"/>
</dbReference>
<sequence>MNFNQIVLRPFLISLTFIAVAKGQQKMEFSNIPKNLKINEIQVLGTHNSYARPVDPTVLAYGDSLISRMMGAYMSSMPKAKLEEFKEYHPNGMSMAEGLKYDHPPFPDQLNAGLRNLEIDVYYDPTGNRFNDPAAYRYFKEKGLLNLAPYKKEGLDKPGFKVLHIADFDFRTHYPTLKDALTALKTWSDENPNHIPIFIQLEAKDSGIPVFPHPTTVLKFDETAFNALDAEILSVLGKDKLITPDEVRGNYQTLKEAVLAKNWPEVNKSRGKFIFLLLPSAGGGNDAQSPYLKNHPGLKDRIMFMQSTPNDDYAAFFLLDNAIVRQEDIKKYVNMGYMVRTRSDIETYEAKVNDYTRAKAAFDSGAQVISTDFYKKGNGYGTGYVVKLPGGGVARLNPVNAPKVNAPKRNK</sequence>
<keyword evidence="2" id="KW-1185">Reference proteome</keyword>
<organism evidence="1 2">
    <name type="scientific">Pedobacter steynii</name>
    <dbReference type="NCBI Taxonomy" id="430522"/>
    <lineage>
        <taxon>Bacteria</taxon>
        <taxon>Pseudomonadati</taxon>
        <taxon>Bacteroidota</taxon>
        <taxon>Sphingobacteriia</taxon>
        <taxon>Sphingobacteriales</taxon>
        <taxon>Sphingobacteriaceae</taxon>
        <taxon>Pedobacter</taxon>
    </lineage>
</organism>